<accession>A0A919GV87</accession>
<name>A0A919GV87_9ACTN</name>
<dbReference type="Proteomes" id="UP000600026">
    <property type="component" value="Unassembled WGS sequence"/>
</dbReference>
<sequence length="215" mass="22096">MNEHEVDAFTADDDSELDGWLKSADQAVLASLEGGMDLSAGLAAITGQDAVVTEESPAEPRQADATGRAGEHRDRKRRRGGHEGHEGHGGRAGRGDGLAGAASGTVFFGDSVTVHGGFADTGMAIGRSGSGGALPEALAQLRHALQELRGQVPPSVAEDIDAALPHLMDEDPPEAAVFVERVRALMTVSAIAAAQAGAVGQPVLAAVERVLALWR</sequence>
<comment type="caution">
    <text evidence="2">The sequence shown here is derived from an EMBL/GenBank/DDBJ whole genome shotgun (WGS) entry which is preliminary data.</text>
</comment>
<protein>
    <submittedName>
        <fullName evidence="2">Uncharacterized protein</fullName>
    </submittedName>
</protein>
<gene>
    <name evidence="2" type="ORF">Sxan_22790</name>
</gene>
<reference evidence="2" key="1">
    <citation type="submission" date="2020-09" db="EMBL/GenBank/DDBJ databases">
        <title>Whole genome shotgun sequence of Streptomyces xanthophaeus NBRC 12829.</title>
        <authorList>
            <person name="Komaki H."/>
            <person name="Tamura T."/>
        </authorList>
    </citation>
    <scope>NUCLEOTIDE SEQUENCE</scope>
    <source>
        <strain evidence="2">NBRC 12829</strain>
    </source>
</reference>
<organism evidence="2 3">
    <name type="scientific">Streptomyces xanthophaeus</name>
    <dbReference type="NCBI Taxonomy" id="67385"/>
    <lineage>
        <taxon>Bacteria</taxon>
        <taxon>Bacillati</taxon>
        <taxon>Actinomycetota</taxon>
        <taxon>Actinomycetes</taxon>
        <taxon>Kitasatosporales</taxon>
        <taxon>Streptomycetaceae</taxon>
        <taxon>Streptomyces</taxon>
    </lineage>
</organism>
<dbReference type="AlphaFoldDB" id="A0A919GV87"/>
<keyword evidence="3" id="KW-1185">Reference proteome</keyword>
<feature type="region of interest" description="Disordered" evidence="1">
    <location>
        <begin position="51"/>
        <end position="96"/>
    </location>
</feature>
<evidence type="ECO:0000313" key="3">
    <source>
        <dbReference type="Proteomes" id="UP000600026"/>
    </source>
</evidence>
<proteinExistence type="predicted"/>
<dbReference type="EMBL" id="BNEE01000006">
    <property type="protein sequence ID" value="GHI84915.1"/>
    <property type="molecule type" value="Genomic_DNA"/>
</dbReference>
<evidence type="ECO:0000256" key="1">
    <source>
        <dbReference type="SAM" id="MobiDB-lite"/>
    </source>
</evidence>
<dbReference type="RefSeq" id="WP_051901850.1">
    <property type="nucleotide sequence ID" value="NZ_BNEE01000006.1"/>
</dbReference>
<evidence type="ECO:0000313" key="2">
    <source>
        <dbReference type="EMBL" id="GHI84915.1"/>
    </source>
</evidence>